<protein>
    <submittedName>
        <fullName evidence="3">Uncharacterized protein</fullName>
    </submittedName>
</protein>
<evidence type="ECO:0000256" key="2">
    <source>
        <dbReference type="SAM" id="Phobius"/>
    </source>
</evidence>
<accession>D7LCT2</accession>
<gene>
    <name evidence="3" type="ORF">ARALYDRAFT_901340</name>
</gene>
<dbReference type="Proteomes" id="UP000008694">
    <property type="component" value="Unassembled WGS sequence"/>
</dbReference>
<proteinExistence type="predicted"/>
<evidence type="ECO:0000313" key="4">
    <source>
        <dbReference type="Proteomes" id="UP000008694"/>
    </source>
</evidence>
<name>D7LCT2_ARALL</name>
<reference evidence="4" key="1">
    <citation type="journal article" date="2011" name="Nat. Genet.">
        <title>The Arabidopsis lyrata genome sequence and the basis of rapid genome size change.</title>
        <authorList>
            <person name="Hu T.T."/>
            <person name="Pattyn P."/>
            <person name="Bakker E.G."/>
            <person name="Cao J."/>
            <person name="Cheng J.-F."/>
            <person name="Clark R.M."/>
            <person name="Fahlgren N."/>
            <person name="Fawcett J.A."/>
            <person name="Grimwood J."/>
            <person name="Gundlach H."/>
            <person name="Haberer G."/>
            <person name="Hollister J.D."/>
            <person name="Ossowski S."/>
            <person name="Ottilar R.P."/>
            <person name="Salamov A.A."/>
            <person name="Schneeberger K."/>
            <person name="Spannagl M."/>
            <person name="Wang X."/>
            <person name="Yang L."/>
            <person name="Nasrallah M.E."/>
            <person name="Bergelson J."/>
            <person name="Carrington J.C."/>
            <person name="Gaut B.S."/>
            <person name="Schmutz J."/>
            <person name="Mayer K.F.X."/>
            <person name="Van de Peer Y."/>
            <person name="Grigoriev I.V."/>
            <person name="Nordborg M."/>
            <person name="Weigel D."/>
            <person name="Guo Y.-L."/>
        </authorList>
    </citation>
    <scope>NUCLEOTIDE SEQUENCE [LARGE SCALE GENOMIC DNA]</scope>
    <source>
        <strain evidence="4">cv. MN47</strain>
    </source>
</reference>
<feature type="region of interest" description="Disordered" evidence="1">
    <location>
        <begin position="87"/>
        <end position="108"/>
    </location>
</feature>
<dbReference type="eggNOG" id="KOG1609">
    <property type="taxonomic scope" value="Eukaryota"/>
</dbReference>
<keyword evidence="2" id="KW-1133">Transmembrane helix</keyword>
<feature type="transmembrane region" description="Helical" evidence="2">
    <location>
        <begin position="20"/>
        <end position="49"/>
    </location>
</feature>
<dbReference type="EMBL" id="GL348716">
    <property type="protein sequence ID" value="EFH55195.1"/>
    <property type="molecule type" value="Genomic_DNA"/>
</dbReference>
<dbReference type="Gramene" id="scaffold_400841.1">
    <property type="protein sequence ID" value="scaffold_400841.1"/>
    <property type="gene ID" value="scaffold_400841.1"/>
</dbReference>
<organism evidence="4">
    <name type="scientific">Arabidopsis lyrata subsp. lyrata</name>
    <name type="common">Lyre-leaved rock-cress</name>
    <dbReference type="NCBI Taxonomy" id="81972"/>
    <lineage>
        <taxon>Eukaryota</taxon>
        <taxon>Viridiplantae</taxon>
        <taxon>Streptophyta</taxon>
        <taxon>Embryophyta</taxon>
        <taxon>Tracheophyta</taxon>
        <taxon>Spermatophyta</taxon>
        <taxon>Magnoliopsida</taxon>
        <taxon>eudicotyledons</taxon>
        <taxon>Gunneridae</taxon>
        <taxon>Pentapetalae</taxon>
        <taxon>rosids</taxon>
        <taxon>malvids</taxon>
        <taxon>Brassicales</taxon>
        <taxon>Brassicaceae</taxon>
        <taxon>Camelineae</taxon>
        <taxon>Arabidopsis</taxon>
    </lineage>
</organism>
<sequence length="108" mass="12750">MTASTMVLEYSYAVMRRFVWIYASVQFALVVLFAHIFYSVLKGLVSFWFSQYRSRLLRSIRTKLDINVHPFSQYRTRILRRLEQQLNQAQTPPQPLDPTSSLHHSNAL</sequence>
<evidence type="ECO:0000313" key="3">
    <source>
        <dbReference type="EMBL" id="EFH55195.1"/>
    </source>
</evidence>
<evidence type="ECO:0000256" key="1">
    <source>
        <dbReference type="SAM" id="MobiDB-lite"/>
    </source>
</evidence>
<keyword evidence="4" id="KW-1185">Reference proteome</keyword>
<keyword evidence="2" id="KW-0812">Transmembrane</keyword>
<keyword evidence="2" id="KW-0472">Membrane</keyword>
<dbReference type="HOGENOM" id="CLU_2200537_0_0_1"/>
<dbReference type="AlphaFoldDB" id="D7LCT2"/>